<proteinExistence type="predicted"/>
<name>A0AAV5ABD5_9AGAM</name>
<feature type="region of interest" description="Disordered" evidence="1">
    <location>
        <begin position="171"/>
        <end position="190"/>
    </location>
</feature>
<evidence type="ECO:0000313" key="3">
    <source>
        <dbReference type="Proteomes" id="UP001050691"/>
    </source>
</evidence>
<organism evidence="2 3">
    <name type="scientific">Clathrus columnatus</name>
    <dbReference type="NCBI Taxonomy" id="1419009"/>
    <lineage>
        <taxon>Eukaryota</taxon>
        <taxon>Fungi</taxon>
        <taxon>Dikarya</taxon>
        <taxon>Basidiomycota</taxon>
        <taxon>Agaricomycotina</taxon>
        <taxon>Agaricomycetes</taxon>
        <taxon>Phallomycetidae</taxon>
        <taxon>Phallales</taxon>
        <taxon>Clathraceae</taxon>
        <taxon>Clathrus</taxon>
    </lineage>
</organism>
<dbReference type="EMBL" id="BPWL01000004">
    <property type="protein sequence ID" value="GJJ10029.1"/>
    <property type="molecule type" value="Genomic_DNA"/>
</dbReference>
<dbReference type="Proteomes" id="UP001050691">
    <property type="component" value="Unassembled WGS sequence"/>
</dbReference>
<gene>
    <name evidence="2" type="ORF">Clacol_004255</name>
</gene>
<keyword evidence="3" id="KW-1185">Reference proteome</keyword>
<reference evidence="2" key="1">
    <citation type="submission" date="2021-10" db="EMBL/GenBank/DDBJ databases">
        <title>De novo Genome Assembly of Clathrus columnatus (Basidiomycota, Fungi) Using Illumina and Nanopore Sequence Data.</title>
        <authorList>
            <person name="Ogiso-Tanaka E."/>
            <person name="Itagaki H."/>
            <person name="Hosoya T."/>
            <person name="Hosaka K."/>
        </authorList>
    </citation>
    <scope>NUCLEOTIDE SEQUENCE</scope>
    <source>
        <strain evidence="2">MO-923</strain>
    </source>
</reference>
<evidence type="ECO:0000313" key="2">
    <source>
        <dbReference type="EMBL" id="GJJ10029.1"/>
    </source>
</evidence>
<sequence length="190" mass="20771">MHWKAEHLLARKLEAMACKAGKKTTATEDPDKLSSGLGLDFKEDQASIVVKPFKCCSNDLLMCMAKKKKLVHASPFHSDVNLGSNIPNFATDIDSEDRITNINTNKDVTISESEEVNEVTAVKCVTAPLTNINNSFIDISSITVELSFEALQHDTSEELSTEMHGFLTGIETADPNAPEIGEDDTNASWV</sequence>
<comment type="caution">
    <text evidence="2">The sequence shown here is derived from an EMBL/GenBank/DDBJ whole genome shotgun (WGS) entry which is preliminary data.</text>
</comment>
<accession>A0AAV5ABD5</accession>
<protein>
    <submittedName>
        <fullName evidence="2">Uncharacterized protein</fullName>
    </submittedName>
</protein>
<evidence type="ECO:0000256" key="1">
    <source>
        <dbReference type="SAM" id="MobiDB-lite"/>
    </source>
</evidence>
<dbReference type="AlphaFoldDB" id="A0AAV5ABD5"/>
<feature type="compositionally biased region" description="Acidic residues" evidence="1">
    <location>
        <begin position="180"/>
        <end position="190"/>
    </location>
</feature>